<sequence>MKNKFSMLFVTILTILILGGCKNMPNKSPMKAYRLVLQNKINFFSVDSNKELNITQLNEAIAADSGVTVNVTKFATVDLERDGIPEIILCLAVNNNEGFGFEVLRYQDEMFYGYTLPYRAFFDVKVDGTFSFSSGVGDHGFGTIEFTDKGYTVNKITYSEASYDSENNQTFSFFVNHEAATEEDFLEAINAQNEKPEAMWFDFTDDNIKTLLADMK</sequence>
<dbReference type="EMBL" id="RLII01000001">
    <property type="protein sequence ID" value="RXE60727.1"/>
    <property type="molecule type" value="Genomic_DNA"/>
</dbReference>
<dbReference type="AlphaFoldDB" id="A0A4Q0I9H9"/>
<reference evidence="2" key="1">
    <citation type="submission" date="2018-11" db="EMBL/GenBank/DDBJ databases">
        <title>Genome sequencing of a novel mesophilic and cellulolytic organism within the genus Hungateiclostridium.</title>
        <authorList>
            <person name="Rettenmaier R."/>
            <person name="Liebl W."/>
            <person name="Zverlov V."/>
        </authorList>
    </citation>
    <scope>NUCLEOTIDE SEQUENCE [LARGE SCALE GENOMIC DNA]</scope>
    <source>
        <strain evidence="2">N2K1</strain>
    </source>
</reference>
<evidence type="ECO:0000313" key="1">
    <source>
        <dbReference type="EMBL" id="RXE60727.1"/>
    </source>
</evidence>
<evidence type="ECO:0008006" key="3">
    <source>
        <dbReference type="Google" id="ProtNLM"/>
    </source>
</evidence>
<keyword evidence="2" id="KW-1185">Reference proteome</keyword>
<protein>
    <recommendedName>
        <fullName evidence="3">Lipoprotein</fullName>
    </recommendedName>
</protein>
<name>A0A4Q0I9H9_9FIRM</name>
<dbReference type="OrthoDB" id="2086390at2"/>
<dbReference type="PROSITE" id="PS51257">
    <property type="entry name" value="PROKAR_LIPOPROTEIN"/>
    <property type="match status" value="1"/>
</dbReference>
<dbReference type="RefSeq" id="WP_069194526.1">
    <property type="nucleotide sequence ID" value="NZ_RLII01000001.1"/>
</dbReference>
<accession>A0A4Q0I9H9</accession>
<evidence type="ECO:0000313" key="2">
    <source>
        <dbReference type="Proteomes" id="UP000289166"/>
    </source>
</evidence>
<dbReference type="Proteomes" id="UP000289166">
    <property type="component" value="Unassembled WGS sequence"/>
</dbReference>
<organism evidence="1 2">
    <name type="scientific">Acetivibrio mesophilus</name>
    <dbReference type="NCBI Taxonomy" id="2487273"/>
    <lineage>
        <taxon>Bacteria</taxon>
        <taxon>Bacillati</taxon>
        <taxon>Bacillota</taxon>
        <taxon>Clostridia</taxon>
        <taxon>Eubacteriales</taxon>
        <taxon>Oscillospiraceae</taxon>
        <taxon>Acetivibrio</taxon>
    </lineage>
</organism>
<gene>
    <name evidence="1" type="ORF">EFD62_02070</name>
</gene>
<proteinExistence type="predicted"/>
<comment type="caution">
    <text evidence="1">The sequence shown here is derived from an EMBL/GenBank/DDBJ whole genome shotgun (WGS) entry which is preliminary data.</text>
</comment>